<sequence length="74" mass="8448">TKTNLVSLQHLTIKSSDSGIIPQTELLAQVHYADISRDLLRRDYRCPVAIHPAWSSENCIVEVKDNQEQDQDDE</sequence>
<organism evidence="1 2">
    <name type="scientific">Streblomastix strix</name>
    <dbReference type="NCBI Taxonomy" id="222440"/>
    <lineage>
        <taxon>Eukaryota</taxon>
        <taxon>Metamonada</taxon>
        <taxon>Preaxostyla</taxon>
        <taxon>Oxymonadida</taxon>
        <taxon>Streblomastigidae</taxon>
        <taxon>Streblomastix</taxon>
    </lineage>
</organism>
<dbReference type="EMBL" id="SNRW01033702">
    <property type="protein sequence ID" value="KAA6355996.1"/>
    <property type="molecule type" value="Genomic_DNA"/>
</dbReference>
<dbReference type="AlphaFoldDB" id="A0A5J4TC32"/>
<gene>
    <name evidence="1" type="ORF">EZS28_048477</name>
</gene>
<comment type="caution">
    <text evidence="1">The sequence shown here is derived from an EMBL/GenBank/DDBJ whole genome shotgun (WGS) entry which is preliminary data.</text>
</comment>
<proteinExistence type="predicted"/>
<reference evidence="1 2" key="1">
    <citation type="submission" date="2019-03" db="EMBL/GenBank/DDBJ databases">
        <title>Single cell metagenomics reveals metabolic interactions within the superorganism composed of flagellate Streblomastix strix and complex community of Bacteroidetes bacteria on its surface.</title>
        <authorList>
            <person name="Treitli S.C."/>
            <person name="Kolisko M."/>
            <person name="Husnik F."/>
            <person name="Keeling P."/>
            <person name="Hampl V."/>
        </authorList>
    </citation>
    <scope>NUCLEOTIDE SEQUENCE [LARGE SCALE GENOMIC DNA]</scope>
    <source>
        <strain evidence="1">ST1C</strain>
    </source>
</reference>
<feature type="non-terminal residue" evidence="1">
    <location>
        <position position="1"/>
    </location>
</feature>
<accession>A0A5J4TC32</accession>
<protein>
    <submittedName>
        <fullName evidence="1">Uncharacterized protein</fullName>
    </submittedName>
</protein>
<dbReference type="Proteomes" id="UP000324800">
    <property type="component" value="Unassembled WGS sequence"/>
</dbReference>
<name>A0A5J4TC32_9EUKA</name>
<evidence type="ECO:0000313" key="2">
    <source>
        <dbReference type="Proteomes" id="UP000324800"/>
    </source>
</evidence>
<evidence type="ECO:0000313" key="1">
    <source>
        <dbReference type="EMBL" id="KAA6355996.1"/>
    </source>
</evidence>